<name>A0A1I7FIW9_9BURK</name>
<dbReference type="SUPFAM" id="SSF54593">
    <property type="entry name" value="Glyoxalase/Bleomycin resistance protein/Dihydroxybiphenyl dioxygenase"/>
    <property type="match status" value="1"/>
</dbReference>
<dbReference type="CDD" id="cd07262">
    <property type="entry name" value="VOC_like"/>
    <property type="match status" value="1"/>
</dbReference>
<evidence type="ECO:0000313" key="3">
    <source>
        <dbReference type="Proteomes" id="UP000183656"/>
    </source>
</evidence>
<reference evidence="2 3" key="1">
    <citation type="submission" date="2016-10" db="EMBL/GenBank/DDBJ databases">
        <authorList>
            <person name="de Groot N.N."/>
        </authorList>
    </citation>
    <scope>NUCLEOTIDE SEQUENCE [LARGE SCALE GENOMIC DNA]</scope>
    <source>
        <strain evidence="2 3">R-24608</strain>
    </source>
</reference>
<feature type="domain" description="VOC" evidence="1">
    <location>
        <begin position="1"/>
        <end position="124"/>
    </location>
</feature>
<gene>
    <name evidence="2" type="ORF">SAMN04489707_100292</name>
</gene>
<dbReference type="RefSeq" id="WP_054255190.1">
    <property type="nucleotide sequence ID" value="NZ_CYIG01000005.1"/>
</dbReference>
<dbReference type="Pfam" id="PF00903">
    <property type="entry name" value="Glyoxalase"/>
    <property type="match status" value="1"/>
</dbReference>
<evidence type="ECO:0000313" key="2">
    <source>
        <dbReference type="EMBL" id="SFU36120.1"/>
    </source>
</evidence>
<protein>
    <submittedName>
        <fullName evidence="2">Catechol 2,3-dioxygenase</fullName>
    </submittedName>
</protein>
<accession>A0A1I7FIW9</accession>
<keyword evidence="2" id="KW-0560">Oxidoreductase</keyword>
<dbReference type="EMBL" id="FPBX01000002">
    <property type="protein sequence ID" value="SFU36120.1"/>
    <property type="molecule type" value="Genomic_DNA"/>
</dbReference>
<evidence type="ECO:0000259" key="1">
    <source>
        <dbReference type="PROSITE" id="PS51819"/>
    </source>
</evidence>
<dbReference type="PANTHER" id="PTHR35006:SF1">
    <property type="entry name" value="BLL2941 PROTEIN"/>
    <property type="match status" value="1"/>
</dbReference>
<organism evidence="2 3">
    <name type="scientific">Paenacidovorax caeni</name>
    <dbReference type="NCBI Taxonomy" id="343013"/>
    <lineage>
        <taxon>Bacteria</taxon>
        <taxon>Pseudomonadati</taxon>
        <taxon>Pseudomonadota</taxon>
        <taxon>Betaproteobacteria</taxon>
        <taxon>Burkholderiales</taxon>
        <taxon>Comamonadaceae</taxon>
        <taxon>Paenacidovorax</taxon>
    </lineage>
</organism>
<dbReference type="GO" id="GO:0051213">
    <property type="term" value="F:dioxygenase activity"/>
    <property type="evidence" value="ECO:0007669"/>
    <property type="project" value="UniProtKB-KW"/>
</dbReference>
<dbReference type="InterPro" id="IPR037523">
    <property type="entry name" value="VOC_core"/>
</dbReference>
<keyword evidence="3" id="KW-1185">Reference proteome</keyword>
<dbReference type="OrthoDB" id="9800438at2"/>
<dbReference type="InterPro" id="IPR004360">
    <property type="entry name" value="Glyas_Fos-R_dOase_dom"/>
</dbReference>
<proteinExistence type="predicted"/>
<dbReference type="InterPro" id="IPR029068">
    <property type="entry name" value="Glyas_Bleomycin-R_OHBP_Dase"/>
</dbReference>
<dbReference type="AlphaFoldDB" id="A0A1I7FIW9"/>
<dbReference type="Gene3D" id="3.10.180.10">
    <property type="entry name" value="2,3-Dihydroxybiphenyl 1,2-Dioxygenase, domain 1"/>
    <property type="match status" value="1"/>
</dbReference>
<sequence length="132" mass="13794">MFSHVMLGASNLDKSRQFYDALLGALGAGPGVTDPKNRTFWRHAGNTFAITAPINGEPASHGNGATLGFAAQSPEQVNAAHAAGAAAGGVTCEDPPGWREAAGMRLYLAYLRDPDGNKLCLLHRPPKEKPAA</sequence>
<keyword evidence="2" id="KW-0223">Dioxygenase</keyword>
<dbReference type="PROSITE" id="PS51819">
    <property type="entry name" value="VOC"/>
    <property type="match status" value="1"/>
</dbReference>
<dbReference type="STRING" id="343013.SAMN04489707_100292"/>
<dbReference type="Proteomes" id="UP000183656">
    <property type="component" value="Unassembled WGS sequence"/>
</dbReference>
<dbReference type="PANTHER" id="PTHR35006">
    <property type="entry name" value="GLYOXALASE FAMILY PROTEIN (AFU_ORTHOLOGUE AFUA_5G14830)"/>
    <property type="match status" value="1"/>
</dbReference>